<sequence>MTENLILHEYSQSGNCYKIRLTAAHVGTPLERREYDIIKGETRTPDFLRNVNANGRIPVLQIGDRFLPESNAACVYLAHGTDLIPTERFDHADMLRWMSFEQYSHEPNIATLRFWLAFVGEDKLSEAQRDMLPAKRKAGEDALAVMDEHLSANDWFAAGRFTLADIALLAYTHVAGEGGFDLGRYPSVFRWVGRVQSLSGHVAIKA</sequence>
<dbReference type="PROSITE" id="PS50405">
    <property type="entry name" value="GST_CTER"/>
    <property type="match status" value="1"/>
</dbReference>
<dbReference type="SFLD" id="SFLDS00019">
    <property type="entry name" value="Glutathione_Transferase_(cytos"/>
    <property type="match status" value="1"/>
</dbReference>
<dbReference type="Pfam" id="PF00043">
    <property type="entry name" value="GST_C"/>
    <property type="match status" value="1"/>
</dbReference>
<dbReference type="Proteomes" id="UP000503222">
    <property type="component" value="Chromosome"/>
</dbReference>
<evidence type="ECO:0000256" key="1">
    <source>
        <dbReference type="RuleBase" id="RU003494"/>
    </source>
</evidence>
<keyword evidence="4" id="KW-0808">Transferase</keyword>
<dbReference type="AlphaFoldDB" id="A0A6G7YM80"/>
<dbReference type="SUPFAM" id="SSF47616">
    <property type="entry name" value="GST C-terminal domain-like"/>
    <property type="match status" value="1"/>
</dbReference>
<evidence type="ECO:0000313" key="4">
    <source>
        <dbReference type="EMBL" id="QIK77855.1"/>
    </source>
</evidence>
<feature type="domain" description="GST C-terminal" evidence="3">
    <location>
        <begin position="87"/>
        <end position="206"/>
    </location>
</feature>
<dbReference type="PANTHER" id="PTHR44051:SF2">
    <property type="entry name" value="HYPOTHETICAL GLUTATHIONE S-TRANSFERASE LIKE PROTEIN"/>
    <property type="match status" value="1"/>
</dbReference>
<evidence type="ECO:0000313" key="5">
    <source>
        <dbReference type="Proteomes" id="UP000503222"/>
    </source>
</evidence>
<dbReference type="RefSeq" id="WP_166410250.1">
    <property type="nucleotide sequence ID" value="NZ_CP049869.1"/>
</dbReference>
<organism evidence="4 5">
    <name type="scientific">Sphingomonas piscis</name>
    <dbReference type="NCBI Taxonomy" id="2714943"/>
    <lineage>
        <taxon>Bacteria</taxon>
        <taxon>Pseudomonadati</taxon>
        <taxon>Pseudomonadota</taxon>
        <taxon>Alphaproteobacteria</taxon>
        <taxon>Sphingomonadales</taxon>
        <taxon>Sphingomonadaceae</taxon>
        <taxon>Sphingomonas</taxon>
    </lineage>
</organism>
<dbReference type="Gene3D" id="3.40.30.10">
    <property type="entry name" value="Glutaredoxin"/>
    <property type="match status" value="1"/>
</dbReference>
<gene>
    <name evidence="4" type="ORF">G7077_01925</name>
</gene>
<name>A0A6G7YM80_9SPHN</name>
<dbReference type="KEGG" id="spii:G7077_01925"/>
<keyword evidence="5" id="KW-1185">Reference proteome</keyword>
<dbReference type="SFLD" id="SFLDG00358">
    <property type="entry name" value="Main_(cytGST)"/>
    <property type="match status" value="1"/>
</dbReference>
<feature type="domain" description="GST N-terminal" evidence="2">
    <location>
        <begin position="3"/>
        <end position="85"/>
    </location>
</feature>
<dbReference type="CDD" id="cd03056">
    <property type="entry name" value="GST_N_4"/>
    <property type="match status" value="1"/>
</dbReference>
<reference evidence="4 5" key="1">
    <citation type="submission" date="2020-03" db="EMBL/GenBank/DDBJ databases">
        <title>Sphingomonas sp. nov., isolated from fish.</title>
        <authorList>
            <person name="Hyun D.-W."/>
            <person name="Bae J.-W."/>
        </authorList>
    </citation>
    <scope>NUCLEOTIDE SEQUENCE [LARGE SCALE GENOMIC DNA]</scope>
    <source>
        <strain evidence="4 5">HDW15B</strain>
    </source>
</reference>
<dbReference type="SUPFAM" id="SSF52833">
    <property type="entry name" value="Thioredoxin-like"/>
    <property type="match status" value="1"/>
</dbReference>
<dbReference type="InterPro" id="IPR040079">
    <property type="entry name" value="Glutathione_S-Trfase"/>
</dbReference>
<dbReference type="InterPro" id="IPR036249">
    <property type="entry name" value="Thioredoxin-like_sf"/>
</dbReference>
<protein>
    <submittedName>
        <fullName evidence="4">Glutathione S-transferase family protein</fullName>
    </submittedName>
</protein>
<dbReference type="InterPro" id="IPR004045">
    <property type="entry name" value="Glutathione_S-Trfase_N"/>
</dbReference>
<dbReference type="InterPro" id="IPR036282">
    <property type="entry name" value="Glutathione-S-Trfase_C_sf"/>
</dbReference>
<dbReference type="InterPro" id="IPR010987">
    <property type="entry name" value="Glutathione-S-Trfase_C-like"/>
</dbReference>
<dbReference type="GO" id="GO:0016740">
    <property type="term" value="F:transferase activity"/>
    <property type="evidence" value="ECO:0007669"/>
    <property type="project" value="UniProtKB-KW"/>
</dbReference>
<dbReference type="EMBL" id="CP049869">
    <property type="protein sequence ID" value="QIK77855.1"/>
    <property type="molecule type" value="Genomic_DNA"/>
</dbReference>
<proteinExistence type="inferred from homology"/>
<dbReference type="Gene3D" id="1.20.1050.10">
    <property type="match status" value="1"/>
</dbReference>
<dbReference type="InterPro" id="IPR004046">
    <property type="entry name" value="GST_C"/>
</dbReference>
<evidence type="ECO:0000259" key="2">
    <source>
        <dbReference type="PROSITE" id="PS50404"/>
    </source>
</evidence>
<dbReference type="Pfam" id="PF02798">
    <property type="entry name" value="GST_N"/>
    <property type="match status" value="1"/>
</dbReference>
<dbReference type="PANTHER" id="PTHR44051">
    <property type="entry name" value="GLUTATHIONE S-TRANSFERASE-RELATED"/>
    <property type="match status" value="1"/>
</dbReference>
<comment type="similarity">
    <text evidence="1">Belongs to the GST superfamily.</text>
</comment>
<evidence type="ECO:0000259" key="3">
    <source>
        <dbReference type="PROSITE" id="PS50405"/>
    </source>
</evidence>
<dbReference type="PROSITE" id="PS50404">
    <property type="entry name" value="GST_NTER"/>
    <property type="match status" value="1"/>
</dbReference>
<accession>A0A6G7YM80</accession>